<feature type="transmembrane region" description="Helical" evidence="8">
    <location>
        <begin position="232"/>
        <end position="256"/>
    </location>
</feature>
<dbReference type="Proteomes" id="UP000823937">
    <property type="component" value="Unassembled WGS sequence"/>
</dbReference>
<reference evidence="9" key="1">
    <citation type="journal article" date="2021" name="PeerJ">
        <title>Extensive microbial diversity within the chicken gut microbiome revealed by metagenomics and culture.</title>
        <authorList>
            <person name="Gilroy R."/>
            <person name="Ravi A."/>
            <person name="Getino M."/>
            <person name="Pursley I."/>
            <person name="Horton D.L."/>
            <person name="Alikhan N.F."/>
            <person name="Baker D."/>
            <person name="Gharbi K."/>
            <person name="Hall N."/>
            <person name="Watson M."/>
            <person name="Adriaenssens E.M."/>
            <person name="Foster-Nyarko E."/>
            <person name="Jarju S."/>
            <person name="Secka A."/>
            <person name="Antonio M."/>
            <person name="Oren A."/>
            <person name="Chaudhuri R.R."/>
            <person name="La Ragione R."/>
            <person name="Hildebrand F."/>
            <person name="Pallen M.J."/>
        </authorList>
    </citation>
    <scope>NUCLEOTIDE SEQUENCE</scope>
    <source>
        <strain evidence="9">CHK169-2315</strain>
    </source>
</reference>
<dbReference type="InterPro" id="IPR003474">
    <property type="entry name" value="Glcn_transporter"/>
</dbReference>
<evidence type="ECO:0000313" key="10">
    <source>
        <dbReference type="Proteomes" id="UP000823937"/>
    </source>
</evidence>
<dbReference type="GO" id="GO:0005886">
    <property type="term" value="C:plasma membrane"/>
    <property type="evidence" value="ECO:0007669"/>
    <property type="project" value="UniProtKB-SubCell"/>
</dbReference>
<feature type="transmembrane region" description="Helical" evidence="8">
    <location>
        <begin position="5"/>
        <end position="22"/>
    </location>
</feature>
<evidence type="ECO:0000256" key="8">
    <source>
        <dbReference type="SAM" id="Phobius"/>
    </source>
</evidence>
<keyword evidence="5 8" id="KW-1133">Transmembrane helix</keyword>
<comment type="similarity">
    <text evidence="7">Belongs to the GntP permease family.</text>
</comment>
<feature type="transmembrane region" description="Helical" evidence="8">
    <location>
        <begin position="388"/>
        <end position="407"/>
    </location>
</feature>
<evidence type="ECO:0000256" key="7">
    <source>
        <dbReference type="ARBA" id="ARBA00049663"/>
    </source>
</evidence>
<dbReference type="NCBIfam" id="TIGR00791">
    <property type="entry name" value="gntP"/>
    <property type="match status" value="1"/>
</dbReference>
<comment type="caution">
    <text evidence="9">The sequence shown here is derived from an EMBL/GenBank/DDBJ whole genome shotgun (WGS) entry which is preliminary data.</text>
</comment>
<evidence type="ECO:0000256" key="3">
    <source>
        <dbReference type="ARBA" id="ARBA00022475"/>
    </source>
</evidence>
<evidence type="ECO:0000256" key="5">
    <source>
        <dbReference type="ARBA" id="ARBA00022989"/>
    </source>
</evidence>
<name>A0A9D1TKD9_9BACI</name>
<dbReference type="PIRSF" id="PIRSF002746">
    <property type="entry name" value="Gluconate_transporter"/>
    <property type="match status" value="1"/>
</dbReference>
<evidence type="ECO:0000313" key="9">
    <source>
        <dbReference type="EMBL" id="HIV74262.1"/>
    </source>
</evidence>
<comment type="subcellular location">
    <subcellularLocation>
        <location evidence="1">Cell membrane</location>
        <topology evidence="1">Multi-pass membrane protein</topology>
    </subcellularLocation>
</comment>
<feature type="transmembrane region" description="Helical" evidence="8">
    <location>
        <begin position="427"/>
        <end position="451"/>
    </location>
</feature>
<feature type="transmembrane region" description="Helical" evidence="8">
    <location>
        <begin position="309"/>
        <end position="331"/>
    </location>
</feature>
<feature type="transmembrane region" description="Helical" evidence="8">
    <location>
        <begin position="28"/>
        <end position="47"/>
    </location>
</feature>
<gene>
    <name evidence="9" type="ORF">H9895_04180</name>
</gene>
<proteinExistence type="inferred from homology"/>
<reference evidence="9" key="2">
    <citation type="submission" date="2021-04" db="EMBL/GenBank/DDBJ databases">
        <authorList>
            <person name="Gilroy R."/>
        </authorList>
    </citation>
    <scope>NUCLEOTIDE SEQUENCE</scope>
    <source>
        <strain evidence="9">CHK169-2315</strain>
    </source>
</reference>
<evidence type="ECO:0000256" key="4">
    <source>
        <dbReference type="ARBA" id="ARBA00022692"/>
    </source>
</evidence>
<feature type="transmembrane region" description="Helical" evidence="8">
    <location>
        <begin position="351"/>
        <end position="376"/>
    </location>
</feature>
<evidence type="ECO:0000256" key="6">
    <source>
        <dbReference type="ARBA" id="ARBA00023136"/>
    </source>
</evidence>
<dbReference type="EMBL" id="DXHX01000061">
    <property type="protein sequence ID" value="HIV74262.1"/>
    <property type="molecule type" value="Genomic_DNA"/>
</dbReference>
<dbReference type="GO" id="GO:0015128">
    <property type="term" value="F:gluconate transmembrane transporter activity"/>
    <property type="evidence" value="ECO:0007669"/>
    <property type="project" value="InterPro"/>
</dbReference>
<keyword evidence="3" id="KW-1003">Cell membrane</keyword>
<dbReference type="PANTHER" id="PTHR30354:SF22">
    <property type="entry name" value="HIGH-AFFINITY GLUCONATE TRANSPORTER"/>
    <property type="match status" value="1"/>
</dbReference>
<keyword evidence="4 8" id="KW-0812">Transmembrane</keyword>
<keyword evidence="2" id="KW-0813">Transport</keyword>
<dbReference type="Pfam" id="PF02447">
    <property type="entry name" value="GntP_permease"/>
    <property type="match status" value="1"/>
</dbReference>
<accession>A0A9D1TKD9</accession>
<evidence type="ECO:0000256" key="2">
    <source>
        <dbReference type="ARBA" id="ARBA00022448"/>
    </source>
</evidence>
<dbReference type="PANTHER" id="PTHR30354">
    <property type="entry name" value="GNT FAMILY GLUCONATE TRANSPORTER"/>
    <property type="match status" value="1"/>
</dbReference>
<evidence type="ECO:0000256" key="1">
    <source>
        <dbReference type="ARBA" id="ARBA00004651"/>
    </source>
</evidence>
<feature type="transmembrane region" description="Helical" evidence="8">
    <location>
        <begin position="59"/>
        <end position="80"/>
    </location>
</feature>
<sequence>MNEFYPLIIVALGVIALLILIMKLQINTFISLIIVSFLVAFALKMPVDEIVGTITDGMGGTLGSIALIFGLGAILGRLVSDAGGAQRIAMTLIDKFGEKHIQWAVVIASFIIGIALFFEVGLVLLIPIVFQIAKQLRVSMLYLGIPMAAALSVTHGFLPPHPGPTVIAQQFEANIGLVLLYGFIIAVPTVIIAGPVFAYVLKKVAPDVFTKSGDESAIGEVKEFNLEDTPKFGISVLTSLFPVILMAISTIVMLLQDVYGLQENIVTKSLQFIGEPTTALLISVLIAIYTMGVARNIPMKQVMHSAEESIKAIGMMLLIIGGGGVFKQVLIDGGVGDAVEQIFTGVNISPILLAWIIAAVLRIALGSATVAALTTAGLVIPLMQGSDVNVALMVLATGAGSLIASHVNDAGFWMFKEFFGLNIKETFYTWTLLETIISVVGLIFVLLLSVFV</sequence>
<organism evidence="9 10">
    <name type="scientific">Candidatus Pseudogracilibacillus intestinigallinarum</name>
    <dbReference type="NCBI Taxonomy" id="2838742"/>
    <lineage>
        <taxon>Bacteria</taxon>
        <taxon>Bacillati</taxon>
        <taxon>Bacillota</taxon>
        <taxon>Bacilli</taxon>
        <taxon>Bacillales</taxon>
        <taxon>Bacillaceae</taxon>
        <taxon>Pseudogracilibacillus</taxon>
    </lineage>
</organism>
<feature type="transmembrane region" description="Helical" evidence="8">
    <location>
        <begin position="178"/>
        <end position="201"/>
    </location>
</feature>
<keyword evidence="6 8" id="KW-0472">Membrane</keyword>
<dbReference type="AlphaFoldDB" id="A0A9D1TKD9"/>
<feature type="transmembrane region" description="Helical" evidence="8">
    <location>
        <begin position="100"/>
        <end position="128"/>
    </location>
</feature>
<protein>
    <submittedName>
        <fullName evidence="9">Gluconate:H+ symporter</fullName>
    </submittedName>
</protein>
<feature type="transmembrane region" description="Helical" evidence="8">
    <location>
        <begin position="276"/>
        <end position="297"/>
    </location>
</feature>